<evidence type="ECO:0000313" key="2">
    <source>
        <dbReference type="EMBL" id="QPS01569.1"/>
    </source>
</evidence>
<reference evidence="2 3" key="1">
    <citation type="submission" date="2020-12" db="EMBL/GenBank/DDBJ databases">
        <title>FDA dAtabase for Regulatory Grade micrObial Sequences (FDA-ARGOS): Supporting development and validation of Infectious Disease Dx tests.</title>
        <authorList>
            <person name="Sproer C."/>
            <person name="Gronow S."/>
            <person name="Severitt S."/>
            <person name="Schroder I."/>
            <person name="Tallon L."/>
            <person name="Sadzewicz L."/>
            <person name="Zhao X."/>
            <person name="Boylan J."/>
            <person name="Ott S."/>
            <person name="Bowen H."/>
            <person name="Vavikolanu K."/>
            <person name="Mehta A."/>
            <person name="Aluvathingal J."/>
            <person name="Nadendla S."/>
            <person name="Lowell S."/>
            <person name="Myers T."/>
            <person name="Yan Y."/>
            <person name="Sichtig H."/>
        </authorList>
    </citation>
    <scope>NUCLEOTIDE SEQUENCE [LARGE SCALE GENOMIC DNA]</scope>
    <source>
        <strain evidence="2 3">FDAARGOS_911</strain>
    </source>
</reference>
<dbReference type="OrthoDB" id="2284173at2"/>
<keyword evidence="4" id="KW-1185">Reference proteome</keyword>
<dbReference type="EMBL" id="JAOTML010000005">
    <property type="protein sequence ID" value="MCY3053384.1"/>
    <property type="molecule type" value="Genomic_DNA"/>
</dbReference>
<dbReference type="EMBL" id="CP065662">
    <property type="protein sequence ID" value="QPS01569.1"/>
    <property type="molecule type" value="Genomic_DNA"/>
</dbReference>
<sequence>MKITIAGQVVSQEQLDNWEYRHTRKALKNLGTRPSSDEDSRTLRRKLNQLKQSMTYDQIMYRLGWKLKLMTNAMQYIAWLSFGRVKYATCTLEVKGITVEDFAPLAKEFISKDSPAIRQINLAANPEHYVLEPRGKLFEVVETAGASPLPIQFFIDFSSDQGLVSQADPAYPLQMVGRAYLATNMQVGGIRHQFRNTATGMEAKTLVEFPAACPSYIVNDHCLHLALEWKNWIRAAQKLMKDNNKTAGSY</sequence>
<evidence type="ECO:0000313" key="4">
    <source>
        <dbReference type="Proteomes" id="UP001069145"/>
    </source>
</evidence>
<dbReference type="RefSeq" id="WP_060777610.1">
    <property type="nucleotide sequence ID" value="NZ_CAJHLF010000001.1"/>
</dbReference>
<dbReference type="GeneID" id="35766789"/>
<protein>
    <submittedName>
        <fullName evidence="2">Uncharacterized protein</fullName>
    </submittedName>
</protein>
<dbReference type="AlphaFoldDB" id="A0A0X8FD79"/>
<dbReference type="KEGG" id="aun:AWM73_00675"/>
<dbReference type="Proteomes" id="UP001069145">
    <property type="component" value="Unassembled WGS sequence"/>
</dbReference>
<gene>
    <name evidence="2" type="ORF">I6G68_00345</name>
    <name evidence="1" type="ORF">ODY43_05195</name>
</gene>
<reference evidence="1" key="2">
    <citation type="submission" date="2022-09" db="EMBL/GenBank/DDBJ databases">
        <title>Aerococcus urinae taxonomy study.</title>
        <authorList>
            <person name="Christensen J."/>
            <person name="Senneby E."/>
        </authorList>
    </citation>
    <scope>NUCLEOTIDE SEQUENCE</scope>
    <source>
        <strain evidence="1">NLD-066-U95</strain>
    </source>
</reference>
<evidence type="ECO:0000313" key="3">
    <source>
        <dbReference type="Proteomes" id="UP000594771"/>
    </source>
</evidence>
<organism evidence="2 3">
    <name type="scientific">Aerococcus urinae</name>
    <dbReference type="NCBI Taxonomy" id="1376"/>
    <lineage>
        <taxon>Bacteria</taxon>
        <taxon>Bacillati</taxon>
        <taxon>Bacillota</taxon>
        <taxon>Bacilli</taxon>
        <taxon>Lactobacillales</taxon>
        <taxon>Aerococcaceae</taxon>
        <taxon>Aerococcus</taxon>
    </lineage>
</organism>
<name>A0A0X8FD79_9LACT</name>
<proteinExistence type="predicted"/>
<evidence type="ECO:0000313" key="1">
    <source>
        <dbReference type="EMBL" id="MCY3053384.1"/>
    </source>
</evidence>
<accession>A0A0X8FD79</accession>
<dbReference type="Proteomes" id="UP000594771">
    <property type="component" value="Chromosome"/>
</dbReference>